<gene>
    <name evidence="3" type="ORF">TSAR_012272</name>
</gene>
<keyword evidence="1" id="KW-0863">Zinc-finger</keyword>
<evidence type="ECO:0000256" key="1">
    <source>
        <dbReference type="PROSITE-ProRule" id="PRU00042"/>
    </source>
</evidence>
<keyword evidence="1" id="KW-0479">Metal-binding</keyword>
<keyword evidence="4" id="KW-1185">Reference proteome</keyword>
<sequence>MTYPQLRILDNKAIYKAQSQKTVLRDSIVNYRVTTTLIATISKRNCFTQLSQPPDKSHKIVSPPVAGGVDRGHYLCEQCGKSYRWHKNLMAHLRLECNKEPTIFCPFCPTKTKYKKSMRSHMRRMHNVQACDLEQLHQFLGIRDPSSFLKTSIIRSSCKKRSVIMLFLRAVD</sequence>
<protein>
    <recommendedName>
        <fullName evidence="2">C2H2-type domain-containing protein</fullName>
    </recommendedName>
</protein>
<evidence type="ECO:0000313" key="3">
    <source>
        <dbReference type="EMBL" id="OXU32143.1"/>
    </source>
</evidence>
<evidence type="ECO:0000313" key="4">
    <source>
        <dbReference type="Proteomes" id="UP000215335"/>
    </source>
</evidence>
<dbReference type="SMART" id="SM00355">
    <property type="entry name" value="ZnF_C2H2"/>
    <property type="match status" value="2"/>
</dbReference>
<dbReference type="EMBL" id="NNAY01000005">
    <property type="protein sequence ID" value="OXU32143.1"/>
    <property type="molecule type" value="Genomic_DNA"/>
</dbReference>
<feature type="domain" description="C2H2-type" evidence="2">
    <location>
        <begin position="74"/>
        <end position="101"/>
    </location>
</feature>
<dbReference type="Proteomes" id="UP000215335">
    <property type="component" value="Unassembled WGS sequence"/>
</dbReference>
<dbReference type="InterPro" id="IPR036236">
    <property type="entry name" value="Znf_C2H2_sf"/>
</dbReference>
<accession>A0A232FNK1</accession>
<name>A0A232FNK1_9HYME</name>
<reference evidence="3 4" key="1">
    <citation type="journal article" date="2017" name="Curr. Biol.">
        <title>The Evolution of Venom by Co-option of Single-Copy Genes.</title>
        <authorList>
            <person name="Martinson E.O."/>
            <person name="Mrinalini"/>
            <person name="Kelkar Y.D."/>
            <person name="Chang C.H."/>
            <person name="Werren J.H."/>
        </authorList>
    </citation>
    <scope>NUCLEOTIDE SEQUENCE [LARGE SCALE GENOMIC DNA]</scope>
    <source>
        <strain evidence="3 4">Alberta</strain>
        <tissue evidence="3">Whole body</tissue>
    </source>
</reference>
<keyword evidence="1" id="KW-0862">Zinc</keyword>
<dbReference type="OrthoDB" id="10004641at2759"/>
<dbReference type="InterPro" id="IPR013087">
    <property type="entry name" value="Znf_C2H2_type"/>
</dbReference>
<organism evidence="3 4">
    <name type="scientific">Trichomalopsis sarcophagae</name>
    <dbReference type="NCBI Taxonomy" id="543379"/>
    <lineage>
        <taxon>Eukaryota</taxon>
        <taxon>Metazoa</taxon>
        <taxon>Ecdysozoa</taxon>
        <taxon>Arthropoda</taxon>
        <taxon>Hexapoda</taxon>
        <taxon>Insecta</taxon>
        <taxon>Pterygota</taxon>
        <taxon>Neoptera</taxon>
        <taxon>Endopterygota</taxon>
        <taxon>Hymenoptera</taxon>
        <taxon>Apocrita</taxon>
        <taxon>Proctotrupomorpha</taxon>
        <taxon>Chalcidoidea</taxon>
        <taxon>Pteromalidae</taxon>
        <taxon>Pteromalinae</taxon>
        <taxon>Trichomalopsis</taxon>
    </lineage>
</organism>
<evidence type="ECO:0000259" key="2">
    <source>
        <dbReference type="PROSITE" id="PS50157"/>
    </source>
</evidence>
<proteinExistence type="predicted"/>
<dbReference type="Gene3D" id="3.30.160.60">
    <property type="entry name" value="Classic Zinc Finger"/>
    <property type="match status" value="1"/>
</dbReference>
<dbReference type="PROSITE" id="PS50157">
    <property type="entry name" value="ZINC_FINGER_C2H2_2"/>
    <property type="match status" value="1"/>
</dbReference>
<dbReference type="AlphaFoldDB" id="A0A232FNK1"/>
<comment type="caution">
    <text evidence="3">The sequence shown here is derived from an EMBL/GenBank/DDBJ whole genome shotgun (WGS) entry which is preliminary data.</text>
</comment>
<dbReference type="SUPFAM" id="SSF57667">
    <property type="entry name" value="beta-beta-alpha zinc fingers"/>
    <property type="match status" value="1"/>
</dbReference>
<dbReference type="GO" id="GO:0008270">
    <property type="term" value="F:zinc ion binding"/>
    <property type="evidence" value="ECO:0007669"/>
    <property type="project" value="UniProtKB-KW"/>
</dbReference>